<keyword evidence="2" id="KW-1185">Reference proteome</keyword>
<accession>A0A0D3D3E1</accession>
<dbReference type="Gramene" id="Bo7g014410.1">
    <property type="protein sequence ID" value="Bo7g014410.1"/>
    <property type="gene ID" value="Bo7g014410"/>
</dbReference>
<reference evidence="1" key="2">
    <citation type="submission" date="2015-03" db="UniProtKB">
        <authorList>
            <consortium name="EnsemblPlants"/>
        </authorList>
    </citation>
    <scope>IDENTIFICATION</scope>
</reference>
<name>A0A0D3D3E1_BRAOL</name>
<proteinExistence type="predicted"/>
<evidence type="ECO:0000313" key="1">
    <source>
        <dbReference type="EnsemblPlants" id="Bo7g014410.1"/>
    </source>
</evidence>
<dbReference type="AlphaFoldDB" id="A0A0D3D3E1"/>
<organism evidence="1 2">
    <name type="scientific">Brassica oleracea var. oleracea</name>
    <dbReference type="NCBI Taxonomy" id="109376"/>
    <lineage>
        <taxon>Eukaryota</taxon>
        <taxon>Viridiplantae</taxon>
        <taxon>Streptophyta</taxon>
        <taxon>Embryophyta</taxon>
        <taxon>Tracheophyta</taxon>
        <taxon>Spermatophyta</taxon>
        <taxon>Magnoliopsida</taxon>
        <taxon>eudicotyledons</taxon>
        <taxon>Gunneridae</taxon>
        <taxon>Pentapetalae</taxon>
        <taxon>rosids</taxon>
        <taxon>malvids</taxon>
        <taxon>Brassicales</taxon>
        <taxon>Brassicaceae</taxon>
        <taxon>Brassiceae</taxon>
        <taxon>Brassica</taxon>
    </lineage>
</organism>
<dbReference type="HOGENOM" id="CLU_1789559_0_0_1"/>
<evidence type="ECO:0000313" key="2">
    <source>
        <dbReference type="Proteomes" id="UP000032141"/>
    </source>
</evidence>
<dbReference type="Proteomes" id="UP000032141">
    <property type="component" value="Chromosome C7"/>
</dbReference>
<sequence>MTCSSAAVICMNFVRGRLWRNFFTSLDSSITSPKAEDFEDISASFPEKSSMVSVSFILIRLNSSIKVCRRASRTLSAPTCLDLISSHTSLDVLRLPTCRIRCSSIDWNKRALAISLLSPSSEPRSIDSQTLCTLSATCIRMLHTV</sequence>
<dbReference type="EnsemblPlants" id="Bo7g014410.1">
    <property type="protein sequence ID" value="Bo7g014410.1"/>
    <property type="gene ID" value="Bo7g014410"/>
</dbReference>
<protein>
    <submittedName>
        <fullName evidence="1">Uncharacterized protein</fullName>
    </submittedName>
</protein>
<reference evidence="1 2" key="1">
    <citation type="journal article" date="2014" name="Genome Biol.">
        <title>Transcriptome and methylome profiling reveals relics of genome dominance in the mesopolyploid Brassica oleracea.</title>
        <authorList>
            <person name="Parkin I.A."/>
            <person name="Koh C."/>
            <person name="Tang H."/>
            <person name="Robinson S.J."/>
            <person name="Kagale S."/>
            <person name="Clarke W.E."/>
            <person name="Town C.D."/>
            <person name="Nixon J."/>
            <person name="Krishnakumar V."/>
            <person name="Bidwell S.L."/>
            <person name="Denoeud F."/>
            <person name="Belcram H."/>
            <person name="Links M.G."/>
            <person name="Just J."/>
            <person name="Clarke C."/>
            <person name="Bender T."/>
            <person name="Huebert T."/>
            <person name="Mason A.S."/>
            <person name="Pires J.C."/>
            <person name="Barker G."/>
            <person name="Moore J."/>
            <person name="Walley P.G."/>
            <person name="Manoli S."/>
            <person name="Batley J."/>
            <person name="Edwards D."/>
            <person name="Nelson M.N."/>
            <person name="Wang X."/>
            <person name="Paterson A.H."/>
            <person name="King G."/>
            <person name="Bancroft I."/>
            <person name="Chalhoub B."/>
            <person name="Sharpe A.G."/>
        </authorList>
    </citation>
    <scope>NUCLEOTIDE SEQUENCE</scope>
    <source>
        <strain evidence="1 2">cv. TO1000</strain>
    </source>
</reference>